<dbReference type="RefSeq" id="WP_265220173.1">
    <property type="nucleotide sequence ID" value="NZ_JAPEUL010000009.1"/>
</dbReference>
<keyword evidence="1 3" id="KW-0378">Hydrolase</keyword>
<dbReference type="CDD" id="cd01014">
    <property type="entry name" value="nicotinamidase_related"/>
    <property type="match status" value="1"/>
</dbReference>
<accession>A0ABT3KJZ9</accession>
<dbReference type="Proteomes" id="UP001431181">
    <property type="component" value="Unassembled WGS sequence"/>
</dbReference>
<dbReference type="PANTHER" id="PTHR43540:SF1">
    <property type="entry name" value="ISOCHORISMATASE HYDROLASE"/>
    <property type="match status" value="1"/>
</dbReference>
<evidence type="ECO:0000313" key="3">
    <source>
        <dbReference type="EMBL" id="MCW4630845.1"/>
    </source>
</evidence>
<sequence length="184" mass="20534">MSNPIVLIIIDMQQGMSWPQAGERNNPDAEHQIAELLAHWRASHAPIVHVRHLSTEPESLFWPEQEGVLFQDAFQPLAYEKVIDKSVPDAFTYSDLNMWLREQEAQALVVVGVSTNNSVESTVRSAGNLGFKTYVVGSACFAFEKDDFFGQFRSADEVHAMSLANLHGEYATVIGQDEAFALLH</sequence>
<dbReference type="InterPro" id="IPR050272">
    <property type="entry name" value="Isochorismatase-like_hydrls"/>
</dbReference>
<gene>
    <name evidence="3" type="ORF">ONZ52_18700</name>
</gene>
<reference evidence="3" key="1">
    <citation type="submission" date="2022-11" db="EMBL/GenBank/DDBJ databases">
        <title>Marinomonas sp. nov., isolated from marine algae.</title>
        <authorList>
            <person name="Choi D.G."/>
            <person name="Kim J.M."/>
            <person name="Lee J.K."/>
            <person name="Baek J.H."/>
            <person name="Jeon C.O."/>
        </authorList>
    </citation>
    <scope>NUCLEOTIDE SEQUENCE</scope>
    <source>
        <strain evidence="3">KJ51-3</strain>
    </source>
</reference>
<evidence type="ECO:0000256" key="1">
    <source>
        <dbReference type="ARBA" id="ARBA00022801"/>
    </source>
</evidence>
<organism evidence="3 4">
    <name type="scientific">Marinomonas rhodophyticola</name>
    <dbReference type="NCBI Taxonomy" id="2992803"/>
    <lineage>
        <taxon>Bacteria</taxon>
        <taxon>Pseudomonadati</taxon>
        <taxon>Pseudomonadota</taxon>
        <taxon>Gammaproteobacteria</taxon>
        <taxon>Oceanospirillales</taxon>
        <taxon>Oceanospirillaceae</taxon>
        <taxon>Marinomonas</taxon>
    </lineage>
</organism>
<keyword evidence="4" id="KW-1185">Reference proteome</keyword>
<protein>
    <submittedName>
        <fullName evidence="3">Cysteine hydrolase</fullName>
    </submittedName>
</protein>
<dbReference type="Pfam" id="PF00857">
    <property type="entry name" value="Isochorismatase"/>
    <property type="match status" value="1"/>
</dbReference>
<dbReference type="EMBL" id="JAPEUL010000009">
    <property type="protein sequence ID" value="MCW4630845.1"/>
    <property type="molecule type" value="Genomic_DNA"/>
</dbReference>
<evidence type="ECO:0000259" key="2">
    <source>
        <dbReference type="Pfam" id="PF00857"/>
    </source>
</evidence>
<name>A0ABT3KJZ9_9GAMM</name>
<dbReference type="InterPro" id="IPR000868">
    <property type="entry name" value="Isochorismatase-like_dom"/>
</dbReference>
<dbReference type="SUPFAM" id="SSF52499">
    <property type="entry name" value="Isochorismatase-like hydrolases"/>
    <property type="match status" value="1"/>
</dbReference>
<dbReference type="InterPro" id="IPR036380">
    <property type="entry name" value="Isochorismatase-like_sf"/>
</dbReference>
<dbReference type="PANTHER" id="PTHR43540">
    <property type="entry name" value="PEROXYUREIDOACRYLATE/UREIDOACRYLATE AMIDOHYDROLASE-RELATED"/>
    <property type="match status" value="1"/>
</dbReference>
<evidence type="ECO:0000313" key="4">
    <source>
        <dbReference type="Proteomes" id="UP001431181"/>
    </source>
</evidence>
<dbReference type="Gene3D" id="3.40.50.850">
    <property type="entry name" value="Isochorismatase-like"/>
    <property type="match status" value="1"/>
</dbReference>
<feature type="domain" description="Isochorismatase-like" evidence="2">
    <location>
        <begin position="6"/>
        <end position="166"/>
    </location>
</feature>
<proteinExistence type="predicted"/>
<dbReference type="GO" id="GO:0016787">
    <property type="term" value="F:hydrolase activity"/>
    <property type="evidence" value="ECO:0007669"/>
    <property type="project" value="UniProtKB-KW"/>
</dbReference>
<comment type="caution">
    <text evidence="3">The sequence shown here is derived from an EMBL/GenBank/DDBJ whole genome shotgun (WGS) entry which is preliminary data.</text>
</comment>